<dbReference type="Gene3D" id="3.40.50.12780">
    <property type="entry name" value="N-terminal domain of ligase-like"/>
    <property type="match status" value="2"/>
</dbReference>
<feature type="domain" description="Carrier" evidence="5">
    <location>
        <begin position="1030"/>
        <end position="1106"/>
    </location>
</feature>
<feature type="region of interest" description="Disordered" evidence="4">
    <location>
        <begin position="2952"/>
        <end position="2972"/>
    </location>
</feature>
<keyword evidence="1" id="KW-0596">Phosphopantetheine</keyword>
<dbReference type="SUPFAM" id="SSF56801">
    <property type="entry name" value="Acetyl-CoA synthetase-like"/>
    <property type="match status" value="2"/>
</dbReference>
<dbReference type="InterPro" id="IPR020845">
    <property type="entry name" value="AMP-binding_CS"/>
</dbReference>
<evidence type="ECO:0000256" key="1">
    <source>
        <dbReference type="ARBA" id="ARBA00022450"/>
    </source>
</evidence>
<dbReference type="InterPro" id="IPR000873">
    <property type="entry name" value="AMP-dep_synth/lig_dom"/>
</dbReference>
<reference evidence="6 7" key="1">
    <citation type="submission" date="2012-08" db="EMBL/GenBank/DDBJ databases">
        <authorList>
            <person name="Gan P.H.P."/>
            <person name="Ikeda K."/>
            <person name="Irieda H."/>
            <person name="Narusaka M."/>
            <person name="O'Connell R.J."/>
            <person name="Narusaka Y."/>
            <person name="Takano Y."/>
            <person name="Kubo Y."/>
            <person name="Shirasu K."/>
        </authorList>
    </citation>
    <scope>NUCLEOTIDE SEQUENCE [LARGE SCALE GENOMIC DNA]</scope>
    <source>
        <strain evidence="6 7">Nara gc5</strain>
    </source>
</reference>
<dbReference type="InterPro" id="IPR042099">
    <property type="entry name" value="ANL_N_sf"/>
</dbReference>
<dbReference type="FunFam" id="3.30.300.30:FF:000015">
    <property type="entry name" value="Nonribosomal peptide synthase SidD"/>
    <property type="match status" value="2"/>
</dbReference>
<keyword evidence="2" id="KW-0597">Phosphoprotein</keyword>
<dbReference type="InterPro" id="IPR009081">
    <property type="entry name" value="PP-bd_ACP"/>
</dbReference>
<dbReference type="Pfam" id="PF00668">
    <property type="entry name" value="Condensation"/>
    <property type="match status" value="4"/>
</dbReference>
<evidence type="ECO:0000259" key="5">
    <source>
        <dbReference type="PROSITE" id="PS50075"/>
    </source>
</evidence>
<evidence type="ECO:0000313" key="7">
    <source>
        <dbReference type="Proteomes" id="UP000011096"/>
    </source>
</evidence>
<dbReference type="Pfam" id="PF00501">
    <property type="entry name" value="AMP-binding"/>
    <property type="match status" value="2"/>
</dbReference>
<dbReference type="RefSeq" id="XP_031884131.1">
    <property type="nucleotide sequence ID" value="XM_032036917.1"/>
</dbReference>
<dbReference type="EMBL" id="ANPB02000001">
    <property type="protein sequence ID" value="KAF4492543.1"/>
    <property type="molecule type" value="Genomic_DNA"/>
</dbReference>
<dbReference type="InterPro" id="IPR001242">
    <property type="entry name" value="Condensation_dom"/>
</dbReference>
<feature type="region of interest" description="Disordered" evidence="4">
    <location>
        <begin position="1330"/>
        <end position="1351"/>
    </location>
</feature>
<dbReference type="CDD" id="cd19542">
    <property type="entry name" value="CT_NRPS-like"/>
    <property type="match status" value="1"/>
</dbReference>
<evidence type="ECO:0000256" key="3">
    <source>
        <dbReference type="ARBA" id="ARBA00022598"/>
    </source>
</evidence>
<dbReference type="PANTHER" id="PTHR45527:SF16">
    <property type="entry name" value="NONRIBOSOMAL PEPTIDE SYNTHASE ATNA-RELATED"/>
    <property type="match status" value="1"/>
</dbReference>
<dbReference type="InterPro" id="IPR045851">
    <property type="entry name" value="AMP-bd_C_sf"/>
</dbReference>
<keyword evidence="3" id="KW-0436">Ligase</keyword>
<dbReference type="InParanoid" id="A0A7J6JR88"/>
<dbReference type="GO" id="GO:0043041">
    <property type="term" value="P:amino acid activation for nonribosomal peptide biosynthetic process"/>
    <property type="evidence" value="ECO:0007669"/>
    <property type="project" value="TreeGrafter"/>
</dbReference>
<dbReference type="SUPFAM" id="SSF52777">
    <property type="entry name" value="CoA-dependent acyltransferases"/>
    <property type="match status" value="8"/>
</dbReference>
<dbReference type="Gene3D" id="1.10.1200.10">
    <property type="entry name" value="ACP-like"/>
    <property type="match status" value="2"/>
</dbReference>
<dbReference type="Gene3D" id="3.30.559.30">
    <property type="entry name" value="Nonribosomal peptide synthetase, condensation domain"/>
    <property type="match status" value="4"/>
</dbReference>
<feature type="compositionally biased region" description="Low complexity" evidence="4">
    <location>
        <begin position="1330"/>
        <end position="1345"/>
    </location>
</feature>
<dbReference type="CDD" id="cd19545">
    <property type="entry name" value="FUM14_C_NRPS-like"/>
    <property type="match status" value="1"/>
</dbReference>
<dbReference type="PANTHER" id="PTHR45527">
    <property type="entry name" value="NONRIBOSOMAL PEPTIDE SYNTHETASE"/>
    <property type="match status" value="1"/>
</dbReference>
<gene>
    <name evidence="6" type="primary">atnA-3</name>
    <name evidence="6" type="ORF">CGGC5_v000334</name>
</gene>
<dbReference type="OrthoDB" id="416786at2759"/>
<dbReference type="InterPro" id="IPR020806">
    <property type="entry name" value="PKS_PP-bd"/>
</dbReference>
<dbReference type="GeneID" id="43620904"/>
<dbReference type="Pfam" id="PF00550">
    <property type="entry name" value="PP-binding"/>
    <property type="match status" value="2"/>
</dbReference>
<dbReference type="NCBIfam" id="TIGR01733">
    <property type="entry name" value="AA-adenyl-dom"/>
    <property type="match status" value="2"/>
</dbReference>
<feature type="domain" description="Carrier" evidence="5">
    <location>
        <begin position="2647"/>
        <end position="2723"/>
    </location>
</feature>
<evidence type="ECO:0000313" key="6">
    <source>
        <dbReference type="EMBL" id="KAF4492543.1"/>
    </source>
</evidence>
<sequence length="3229" mass="352802">MSMTNSSLLDDPAILAQICEQCQLSPKDVQDVYPCTPLQSGMMVDSSLYIHVIVHKIDPSVDLDRLCAAIDQVVASNEVLRTRIVDCDGAGLLQAVVKGGEPVLRSTETDLERFLEWNNSVKTDLGTPLIRFAVVCCSSGDGGIRLVTTLHHVMFDFHVMEFLMDDTWSIYQGIAPPIHAPFKDFVEHCAAINSKEAAAFWKGRFKNGASIFPPLPAHHHQVLANEVLTRDISFASEKSSVALPSPALMPAYIEAAWAMTASDYTSNDSVAFGCILSGRGSGQPGSAETTFGPTITTVPVQVDLRRNMTIQQLVKGRVASRRELSTSPFLQYGLRRIRNISGDAQQASSFQIVLNIVHRAHTAGLGTSGLSLDASHTEEPPKPYGLLLICAPGEKQISVKTLFDPAVLAREQVHRILRQFEHRLRQLVTSSPSTPLKRLPCLNFGDTLELMDWNSRGFATGAPVDLCLHSRVFARAAEQPNALAVKSWDGEVTYAELVTMVDNLAHEILAARQGEITAEEPICVMLGRSLSLVVSLLAVMRTGGSCVPIDPNLPDGRKETILRQCRAQLILTSSDSLRQEFQKDHITHAVVLNRTKDKTRVPGFPADMDVNIPSSRAAYILFTSGSTGHPKGVVLEHRSLASSLTAWADVLGWSRNSTVLQFSAPAWDACALEIFGSLLAGACLCIPSNLDRESGLGVYIRSAQVNSAILTPTALRNLSPEDVLPSLQTLVSCGEPITRRIFETWSDKLRLFNAWGPCEGSVVASMGHLAPDARYPDTIGTPVGCVVWIVDPEDASRLLPIGAMGEMLIDGPGVAREYYLAPELTKSSFIKPPSFVPKRQSSLGSSSHHLYRTGDLARYNADGTIAFGGRRDNQVKVRGQRFELGEVESVLSSHQRVSKVVVTTHQARNGSANKDLVAVIILDDQHLARHDNGANESGKMNRIRLDGESRNQLQAIREFAEGCLPTFMVPTAWLVVSDFPLTPSRKVDRIKIQAFLDTIDMSTARADAFRSNPQVNSSRAVDDDHQVLTPPVSPAEVALQLAWSSVLGIDPSNIGRESSLMQLGGDSITAMQVATRCRKQGFQIAVADLLRKPTLAEAAREVQWTAQETHSTAIPVMDVVEQSQHRPLSAIQKFLVEDGGPAAHNQFNQAFLLDLHPSMAVAATPARIQKALGKLVAYHPMLRCRFSRVEDDQGNSTLTQWIAPCEQHQDGEATWGFRAHRDVDSQADLGAIVSSSQSSLNIVQGPVFAADVIVSSQGKVSILLVAHHLVIDLMSWRILWEDLELILQDDACVLPPSLPFPVWLQSQRDMLKSGNSSSLSSSKASSVFSSSSPSPDSASSLSRVSSPPPSPWPKADRLFWEMHNVTPKMKDTLRMSYTLDQEQTAQIMGPACNLPFNTTPVVLLLAAVVLSFRRVFPDRGAPAVYCEGHGRDKGFANKSVDTSRTIGWFTTLFPLSLQAMEADSRVDDAVMVIKDEYLDTLRTATEQFASEVLGGQNSFKRSDIELIFNFAGRLQQFTRDDALLKIRTDGPPVHLENVTGDSEPVGLLSLFASVGENDELTFILEYDRHMAHQDRVARWIQQELGNCFREMTSTLPGSQRRLTASDLPLLKLASGSLEHLHSQLAGLQIAQDNVESIYPCTATQEGILLAQISGHDYHNRFLSRLTSSDGEIDPDRIADAWKAVCKKHSILRTVFTNGLSDQGGFQQVVLKEHEPSVSIEQMPADGSTIIQVLALQEKRALGPKKPPHHLSLFRESASVVYAALDISHTIVAARTYQDLWRNVGREYSRADRGSRVAVTPGRPFSDYVVWLQGQEQEARQHWKEYLEGVKPCVFPLDPSAASDYRARGPIVPFNDARLLNSFCQGQGITSAMFMQAAWALVLWKHTGNSTVCFGASRSDQEVLAGVDDTAELLGPCISMLPCKFSLDNPAAMTAMDVLHAAKTAAYSAMSYSGCYLAELHDDLGLRDSPLFDTAMTVQRAWPADLGGDGGHLAVETMDGEDPTEFSIVVGVSYSDSGLMIRLAHERAHVSDQLVERIADTFARAIEYMIQTPHEPLVHLDEHSSLTAGSLDLLKQWNAEPPAAAAYSNVVSAFQAMARSQGSAPAVCSWDGDLTYSELDRLSDRLAYKLRIEHGVRSQSVVAFCCIKATSAVIIMLAVWKAGGAFLALDINHPPERRTAILREAEATLILVNAPERVSTMKSCFPGGAVDLVDLTALESFTPDDSAIIDELRSFTVDPHHAGYLVYTSGSTGRPKGIVLEHKGIATTAQEIPRIMGVTSQSRILQLNNLVFDFGLLDIIFALYNGACVCMPSDAEASGDIAGAIRRTGANYVQCTPTYATLFSPQDSPSVRAVVLGGEALRQENLETWASHARVMDVYGPAEVGISSGRPVAVSESGAIIQDIGLPVGCRYWVVDPQDHDELVPVGTTGELLIEGPIVARGYVNSLQAMAAAFIDAPAWTRHPDLAHMGLGQHRFYKTGDLVTQKAADSFVYESRKDTQVKIRGQRIEMGEIEYHLNRQTTGDTKWVVDAFLEGAGQEKTLAAFCQVSSRDAGTFPASGLGDNVLAAMPKAAEAAAAALRQVLPSYMVPEIFIPLRKFPVVGPMKTDRKALRTMASGFSASDKLSYRLDGRQQGVNVLTQPNAASGGKLTDLELLLQRTWAALLGLPPQSIRPQDDFFVLGGNSIRAMRLVTALRKSRHRLGVVDVFKHPTLAEMAMKIGQLAGERKAGVSQRSASVRPRDFPHLGFLAKKRTWLDSSNIEGVSLATDLQALMLAVEHVPDCGTMVATVTLEPLSGNNHRSLDLAKLREACEQVIRHHGILRTVFIQNKQSLLQVTLRNPPVEQIHVLRAGETSQHRVSVSSDMLDILPHFDLHSDDSGLLCTRLKLSIHHAHYDAVSLGHLLGDLKTVYAGTAIVTRHPSFHEWSSYVAKADGVVEGQDFWRKLLNGSMSHPLAPRGNTRQQQRLSDSHQNQHLASFKVPTANLASPNGTPATVLKAAWSCVLSQVLESPDIVFGFVSANRFSGTFPRGSAEQVAGPCINLVPMRASMGDGTKSMTSLVTELQDQYNQTLPYQHVGFRSILKHCTQWPTSRFNSAILFQNHESMGDSIRLGDTECAIIGVGQGADSADVWISAVPGMDQTLSIELRFSPVRVPVGLCQWISGYFESLLNNLSGSWERIILDIHEDVLRAFGPNPLSPIRYDRDTARTAGADPEDVVDRVLQAKHFEYL</sequence>
<dbReference type="InterPro" id="IPR010071">
    <property type="entry name" value="AA_adenyl_dom"/>
</dbReference>
<organism evidence="6 7">
    <name type="scientific">Colletotrichum fructicola (strain Nara gc5)</name>
    <name type="common">Anthracnose fungus</name>
    <name type="synonym">Colletotrichum gloeosporioides (strain Nara gc5)</name>
    <dbReference type="NCBI Taxonomy" id="1213859"/>
    <lineage>
        <taxon>Eukaryota</taxon>
        <taxon>Fungi</taxon>
        <taxon>Dikarya</taxon>
        <taxon>Ascomycota</taxon>
        <taxon>Pezizomycotina</taxon>
        <taxon>Sordariomycetes</taxon>
        <taxon>Hypocreomycetidae</taxon>
        <taxon>Glomerellales</taxon>
        <taxon>Glomerellaceae</taxon>
        <taxon>Colletotrichum</taxon>
        <taxon>Colletotrichum gloeosporioides species complex</taxon>
    </lineage>
</organism>
<name>A0A7J6JR88_COLFN</name>
<evidence type="ECO:0000256" key="2">
    <source>
        <dbReference type="ARBA" id="ARBA00022553"/>
    </source>
</evidence>
<dbReference type="GO" id="GO:0005737">
    <property type="term" value="C:cytoplasm"/>
    <property type="evidence" value="ECO:0007669"/>
    <property type="project" value="TreeGrafter"/>
</dbReference>
<dbReference type="GO" id="GO:0031177">
    <property type="term" value="F:phosphopantetheine binding"/>
    <property type="evidence" value="ECO:0007669"/>
    <property type="project" value="InterPro"/>
</dbReference>
<keyword evidence="7" id="KW-1185">Reference proteome</keyword>
<proteinExistence type="predicted"/>
<dbReference type="GO" id="GO:0044550">
    <property type="term" value="P:secondary metabolite biosynthetic process"/>
    <property type="evidence" value="ECO:0007669"/>
    <property type="project" value="TreeGrafter"/>
</dbReference>
<dbReference type="SMART" id="SM00823">
    <property type="entry name" value="PKS_PP"/>
    <property type="match status" value="2"/>
</dbReference>
<accession>A0A7J6JR88</accession>
<dbReference type="Gene3D" id="3.30.300.30">
    <property type="match status" value="2"/>
</dbReference>
<dbReference type="Gene3D" id="3.30.559.10">
    <property type="entry name" value="Chloramphenicol acetyltransferase-like domain"/>
    <property type="match status" value="4"/>
</dbReference>
<dbReference type="PROSITE" id="PS00455">
    <property type="entry name" value="AMP_BINDING"/>
    <property type="match status" value="2"/>
</dbReference>
<comment type="caution">
    <text evidence="6">The sequence shown here is derived from an EMBL/GenBank/DDBJ whole genome shotgun (WGS) entry which is preliminary data.</text>
</comment>
<dbReference type="GO" id="GO:0016874">
    <property type="term" value="F:ligase activity"/>
    <property type="evidence" value="ECO:0007669"/>
    <property type="project" value="UniProtKB-KW"/>
</dbReference>
<dbReference type="InterPro" id="IPR023213">
    <property type="entry name" value="CAT-like_dom_sf"/>
</dbReference>
<dbReference type="CDD" id="cd05918">
    <property type="entry name" value="A_NRPS_SidN3_like"/>
    <property type="match status" value="2"/>
</dbReference>
<dbReference type="InterPro" id="IPR036736">
    <property type="entry name" value="ACP-like_sf"/>
</dbReference>
<dbReference type="PROSITE" id="PS50075">
    <property type="entry name" value="CARRIER"/>
    <property type="match status" value="2"/>
</dbReference>
<protein>
    <submittedName>
        <fullName evidence="6">Nonribosomal peptide synthase atnA</fullName>
    </submittedName>
</protein>
<feature type="compositionally biased region" description="Polar residues" evidence="4">
    <location>
        <begin position="2959"/>
        <end position="2972"/>
    </location>
</feature>
<reference evidence="6 7" key="2">
    <citation type="submission" date="2020-04" db="EMBL/GenBank/DDBJ databases">
        <title>Genome sequencing and assembly of multiple isolates from the Colletotrichum gloeosporioides species complex.</title>
        <authorList>
            <person name="Gan P."/>
            <person name="Shirasu K."/>
        </authorList>
    </citation>
    <scope>NUCLEOTIDE SEQUENCE [LARGE SCALE GENOMIC DNA]</scope>
    <source>
        <strain evidence="6 7">Nara gc5</strain>
    </source>
</reference>
<dbReference type="SUPFAM" id="SSF47336">
    <property type="entry name" value="ACP-like"/>
    <property type="match status" value="2"/>
</dbReference>
<dbReference type="Proteomes" id="UP000011096">
    <property type="component" value="Unassembled WGS sequence"/>
</dbReference>
<evidence type="ECO:0000256" key="4">
    <source>
        <dbReference type="SAM" id="MobiDB-lite"/>
    </source>
</evidence>